<evidence type="ECO:0000313" key="3">
    <source>
        <dbReference type="Proteomes" id="UP000828390"/>
    </source>
</evidence>
<feature type="compositionally biased region" description="Polar residues" evidence="1">
    <location>
        <begin position="82"/>
        <end position="93"/>
    </location>
</feature>
<accession>A0A9D4C2E5</accession>
<evidence type="ECO:0000313" key="2">
    <source>
        <dbReference type="EMBL" id="KAH3716081.1"/>
    </source>
</evidence>
<feature type="region of interest" description="Disordered" evidence="1">
    <location>
        <begin position="301"/>
        <end position="362"/>
    </location>
</feature>
<feature type="region of interest" description="Disordered" evidence="1">
    <location>
        <begin position="82"/>
        <end position="162"/>
    </location>
</feature>
<evidence type="ECO:0000256" key="1">
    <source>
        <dbReference type="SAM" id="MobiDB-lite"/>
    </source>
</evidence>
<feature type="compositionally biased region" description="Polar residues" evidence="1">
    <location>
        <begin position="135"/>
        <end position="149"/>
    </location>
</feature>
<reference evidence="2" key="2">
    <citation type="submission" date="2020-11" db="EMBL/GenBank/DDBJ databases">
        <authorList>
            <person name="McCartney M.A."/>
            <person name="Auch B."/>
            <person name="Kono T."/>
            <person name="Mallez S."/>
            <person name="Becker A."/>
            <person name="Gohl D.M."/>
            <person name="Silverstein K.A.T."/>
            <person name="Koren S."/>
            <person name="Bechman K.B."/>
            <person name="Herman A."/>
            <person name="Abrahante J.E."/>
            <person name="Garbe J."/>
        </authorList>
    </citation>
    <scope>NUCLEOTIDE SEQUENCE</scope>
    <source>
        <strain evidence="2">Duluth1</strain>
        <tissue evidence="2">Whole animal</tissue>
    </source>
</reference>
<gene>
    <name evidence="2" type="ORF">DPMN_058797</name>
</gene>
<protein>
    <submittedName>
        <fullName evidence="2">Uncharacterized protein</fullName>
    </submittedName>
</protein>
<keyword evidence="3" id="KW-1185">Reference proteome</keyword>
<organism evidence="2 3">
    <name type="scientific">Dreissena polymorpha</name>
    <name type="common">Zebra mussel</name>
    <name type="synonym">Mytilus polymorpha</name>
    <dbReference type="NCBI Taxonomy" id="45954"/>
    <lineage>
        <taxon>Eukaryota</taxon>
        <taxon>Metazoa</taxon>
        <taxon>Spiralia</taxon>
        <taxon>Lophotrochozoa</taxon>
        <taxon>Mollusca</taxon>
        <taxon>Bivalvia</taxon>
        <taxon>Autobranchia</taxon>
        <taxon>Heteroconchia</taxon>
        <taxon>Euheterodonta</taxon>
        <taxon>Imparidentia</taxon>
        <taxon>Neoheterodontei</taxon>
        <taxon>Myida</taxon>
        <taxon>Dreissenoidea</taxon>
        <taxon>Dreissenidae</taxon>
        <taxon>Dreissena</taxon>
    </lineage>
</organism>
<dbReference type="Proteomes" id="UP000828390">
    <property type="component" value="Unassembled WGS sequence"/>
</dbReference>
<dbReference type="AlphaFoldDB" id="A0A9D4C2E5"/>
<feature type="compositionally biased region" description="Basic and acidic residues" evidence="1">
    <location>
        <begin position="109"/>
        <end position="118"/>
    </location>
</feature>
<proteinExistence type="predicted"/>
<feature type="compositionally biased region" description="Polar residues" evidence="1">
    <location>
        <begin position="552"/>
        <end position="563"/>
    </location>
</feature>
<feature type="region of interest" description="Disordered" evidence="1">
    <location>
        <begin position="547"/>
        <end position="572"/>
    </location>
</feature>
<reference evidence="2" key="1">
    <citation type="journal article" date="2019" name="bioRxiv">
        <title>The Genome of the Zebra Mussel, Dreissena polymorpha: A Resource for Invasive Species Research.</title>
        <authorList>
            <person name="McCartney M.A."/>
            <person name="Auch B."/>
            <person name="Kono T."/>
            <person name="Mallez S."/>
            <person name="Zhang Y."/>
            <person name="Obille A."/>
            <person name="Becker A."/>
            <person name="Abrahante J.E."/>
            <person name="Garbe J."/>
            <person name="Badalamenti J.P."/>
            <person name="Herman A."/>
            <person name="Mangelson H."/>
            <person name="Liachko I."/>
            <person name="Sullivan S."/>
            <person name="Sone E.D."/>
            <person name="Koren S."/>
            <person name="Silverstein K.A.T."/>
            <person name="Beckman K.B."/>
            <person name="Gohl D.M."/>
        </authorList>
    </citation>
    <scope>NUCLEOTIDE SEQUENCE</scope>
    <source>
        <strain evidence="2">Duluth1</strain>
        <tissue evidence="2">Whole animal</tissue>
    </source>
</reference>
<sequence length="694" mass="78925">MSFPYYSVATLSKRAIYKTEFDIFKRSTDIDLISLISYDEEPPLNSAHPRKVNNNSYKHQLNINRRPETVPETIRRQTVRTNLKSAKNANPSSRYLYRRQKAKSATELSSRRSNEHVRSKGNKRVPKSAAIRTRCGTNAKNEFTKTSQGKPLDNNENQKDVTDKDRLCQSACDIRDKADTVREPPRSRTTCGFNQDIKLSTKTNRRLKRKKGKLNSANHTYSKTEQNDNSVKKIRQNKVLNNEYEINGFVTEFSDEGYRNIDDPNIKTRVSFTENTRQAFEESTGSDENNLSREPAISCADECTHKRSSSHSSVSWPGDESTHNRITLTTGGTGHDNKVIESNDSGVSSYTATPDADDNQHPVEADDISEKRVAFNIVNVNKEELENCSGLENSECDSDGICDVSYKTNNIGSEAFDFSNNISEIEGLESQIRISTSSGIFDAETNSLISHQEERRKKHSKCVDFPNNTKTDINKLAMSKEARHAIRETLNDMGVHRKRKGGVENGSHNILHKSVKAQRKMNENRNKYDCIMRERSKSFLRNQFESMDSLGNDENSSHYSSPSPLKEYDDASSEDLERAKLFPAIRENTRLSRATLQSNSKTNAYSLEQAKKKNYKIPGIGNYKFVATPDDFEITPPGFDSRYNHRPIISEEEKEIPPRLVRERSIQKCQNWLSNVSLSPMSLKPVRNSKKHDA</sequence>
<dbReference type="OrthoDB" id="6161124at2759"/>
<comment type="caution">
    <text evidence="2">The sequence shown here is derived from an EMBL/GenBank/DDBJ whole genome shotgun (WGS) entry which is preliminary data.</text>
</comment>
<dbReference type="EMBL" id="JAIWYP010000013">
    <property type="protein sequence ID" value="KAH3716081.1"/>
    <property type="molecule type" value="Genomic_DNA"/>
</dbReference>
<name>A0A9D4C2E5_DREPO</name>
<feature type="compositionally biased region" description="Polar residues" evidence="1">
    <location>
        <begin position="342"/>
        <end position="352"/>
    </location>
</feature>